<evidence type="ECO:0008006" key="3">
    <source>
        <dbReference type="Google" id="ProtNLM"/>
    </source>
</evidence>
<dbReference type="InterPro" id="IPR036520">
    <property type="entry name" value="UPF0759_sf"/>
</dbReference>
<comment type="caution">
    <text evidence="1">The sequence shown here is derived from an EMBL/GenBank/DDBJ whole genome shotgun (WGS) entry which is preliminary data.</text>
</comment>
<dbReference type="InterPro" id="IPR002763">
    <property type="entry name" value="DUF72"/>
</dbReference>
<keyword evidence="2" id="KW-1185">Reference proteome</keyword>
<dbReference type="RefSeq" id="WP_189083769.1">
    <property type="nucleotide sequence ID" value="NZ_BMRJ01000001.1"/>
</dbReference>
<sequence>MSEPAPRPQARVGISGWVYPAWRRTFYPKGLRQAGELGYAAARMTSIEINGSFYALQRPASWHRWRDATPDGFVFAVKGPRFITHIKRLGDVDAPLANFFASGVLELGAKLGPILWQLPPTLAYDEALLEGFLERLPRTRRAAARLAAAHDERMEGRSAFAVEEDGPLRHAVEVRHPSFAEAEEEWAGLLARHGVASVVADTAGRYPRIDRTTADFAYARLHGDEELYVSGYDDAALDRWAAWASAHLDAGRDAYLYFDNDAKVRAPVDAMALIARLRG</sequence>
<accession>A0A918CB76</accession>
<dbReference type="AlphaFoldDB" id="A0A918CB76"/>
<organism evidence="1 2">
    <name type="scientific">Agromyces mediolanus</name>
    <name type="common">Corynebacterium mediolanum</name>
    <dbReference type="NCBI Taxonomy" id="41986"/>
    <lineage>
        <taxon>Bacteria</taxon>
        <taxon>Bacillati</taxon>
        <taxon>Actinomycetota</taxon>
        <taxon>Actinomycetes</taxon>
        <taxon>Micrococcales</taxon>
        <taxon>Microbacteriaceae</taxon>
        <taxon>Agromyces</taxon>
    </lineage>
</organism>
<evidence type="ECO:0000313" key="1">
    <source>
        <dbReference type="EMBL" id="GGR15730.1"/>
    </source>
</evidence>
<reference evidence="1" key="2">
    <citation type="submission" date="2020-09" db="EMBL/GenBank/DDBJ databases">
        <authorList>
            <person name="Sun Q."/>
            <person name="Ohkuma M."/>
        </authorList>
    </citation>
    <scope>NUCLEOTIDE SEQUENCE</scope>
    <source>
        <strain evidence="1">JCM 3346</strain>
    </source>
</reference>
<dbReference type="Gene3D" id="3.20.20.410">
    <property type="entry name" value="Protein of unknown function UPF0759"/>
    <property type="match status" value="1"/>
</dbReference>
<dbReference type="PANTHER" id="PTHR30348:SF4">
    <property type="entry name" value="DUF72 DOMAIN-CONTAINING PROTEIN"/>
    <property type="match status" value="1"/>
</dbReference>
<dbReference type="PANTHER" id="PTHR30348">
    <property type="entry name" value="UNCHARACTERIZED PROTEIN YECE"/>
    <property type="match status" value="1"/>
</dbReference>
<reference evidence="1" key="1">
    <citation type="journal article" date="2014" name="Int. J. Syst. Evol. Microbiol.">
        <title>Complete genome sequence of Corynebacterium casei LMG S-19264T (=DSM 44701T), isolated from a smear-ripened cheese.</title>
        <authorList>
            <consortium name="US DOE Joint Genome Institute (JGI-PGF)"/>
            <person name="Walter F."/>
            <person name="Albersmeier A."/>
            <person name="Kalinowski J."/>
            <person name="Ruckert C."/>
        </authorList>
    </citation>
    <scope>NUCLEOTIDE SEQUENCE</scope>
    <source>
        <strain evidence="1">JCM 3346</strain>
    </source>
</reference>
<dbReference type="Pfam" id="PF01904">
    <property type="entry name" value="DUF72"/>
    <property type="match status" value="1"/>
</dbReference>
<protein>
    <recommendedName>
        <fullName evidence="3">DUF72 domain-containing protein</fullName>
    </recommendedName>
</protein>
<dbReference type="Proteomes" id="UP000610303">
    <property type="component" value="Unassembled WGS sequence"/>
</dbReference>
<name>A0A918CB76_AGRME</name>
<dbReference type="EMBL" id="BMRJ01000001">
    <property type="protein sequence ID" value="GGR15730.1"/>
    <property type="molecule type" value="Genomic_DNA"/>
</dbReference>
<proteinExistence type="predicted"/>
<evidence type="ECO:0000313" key="2">
    <source>
        <dbReference type="Proteomes" id="UP000610303"/>
    </source>
</evidence>
<dbReference type="SUPFAM" id="SSF117396">
    <property type="entry name" value="TM1631-like"/>
    <property type="match status" value="1"/>
</dbReference>
<gene>
    <name evidence="1" type="ORF">GCM10010196_05570</name>
</gene>